<reference evidence="2 3" key="1">
    <citation type="journal article" date="2024" name="J Genomics">
        <title>Draft genome sequencing and assembly of Favolaschia claudopus CIRM-BRFM 2984 isolated from oak limbs.</title>
        <authorList>
            <person name="Navarro D."/>
            <person name="Drula E."/>
            <person name="Chaduli D."/>
            <person name="Cazenave R."/>
            <person name="Ahrendt S."/>
            <person name="Wang J."/>
            <person name="Lipzen A."/>
            <person name="Daum C."/>
            <person name="Barry K."/>
            <person name="Grigoriev I.V."/>
            <person name="Favel A."/>
            <person name="Rosso M.N."/>
            <person name="Martin F."/>
        </authorList>
    </citation>
    <scope>NUCLEOTIDE SEQUENCE [LARGE SCALE GENOMIC DNA]</scope>
    <source>
        <strain evidence="2 3">CIRM-BRFM 2984</strain>
    </source>
</reference>
<dbReference type="EMBL" id="JAWWNJ010000032">
    <property type="protein sequence ID" value="KAK7026362.1"/>
    <property type="molecule type" value="Genomic_DNA"/>
</dbReference>
<comment type="caution">
    <text evidence="2">The sequence shown here is derived from an EMBL/GenBank/DDBJ whole genome shotgun (WGS) entry which is preliminary data.</text>
</comment>
<keyword evidence="1" id="KW-1133">Transmembrane helix</keyword>
<name>A0AAW0BJK6_9AGAR</name>
<accession>A0AAW0BJK6</accession>
<protein>
    <submittedName>
        <fullName evidence="2">Uncharacterized protein</fullName>
    </submittedName>
</protein>
<evidence type="ECO:0000256" key="1">
    <source>
        <dbReference type="SAM" id="Phobius"/>
    </source>
</evidence>
<gene>
    <name evidence="2" type="ORF">R3P38DRAFT_1040964</name>
</gene>
<evidence type="ECO:0000313" key="2">
    <source>
        <dbReference type="EMBL" id="KAK7026362.1"/>
    </source>
</evidence>
<sequence length="89" mass="9529">MSSPPDFDIEKKATHSGEIVTADVAPSRSEGAGHMHRTLKGRQVSMIAIAGTIGAGCALAFCFCSIILRLIIFLLVFLVVRCSSISFIF</sequence>
<proteinExistence type="predicted"/>
<keyword evidence="1" id="KW-0812">Transmembrane</keyword>
<feature type="transmembrane region" description="Helical" evidence="1">
    <location>
        <begin position="47"/>
        <end position="80"/>
    </location>
</feature>
<organism evidence="2 3">
    <name type="scientific">Favolaschia claudopus</name>
    <dbReference type="NCBI Taxonomy" id="2862362"/>
    <lineage>
        <taxon>Eukaryota</taxon>
        <taxon>Fungi</taxon>
        <taxon>Dikarya</taxon>
        <taxon>Basidiomycota</taxon>
        <taxon>Agaricomycotina</taxon>
        <taxon>Agaricomycetes</taxon>
        <taxon>Agaricomycetidae</taxon>
        <taxon>Agaricales</taxon>
        <taxon>Marasmiineae</taxon>
        <taxon>Mycenaceae</taxon>
        <taxon>Favolaschia</taxon>
    </lineage>
</organism>
<evidence type="ECO:0000313" key="3">
    <source>
        <dbReference type="Proteomes" id="UP001362999"/>
    </source>
</evidence>
<keyword evidence="1" id="KW-0472">Membrane</keyword>
<dbReference type="Proteomes" id="UP001362999">
    <property type="component" value="Unassembled WGS sequence"/>
</dbReference>
<dbReference type="AlphaFoldDB" id="A0AAW0BJK6"/>
<keyword evidence="3" id="KW-1185">Reference proteome</keyword>